<feature type="transmembrane region" description="Helical" evidence="1">
    <location>
        <begin position="161"/>
        <end position="184"/>
    </location>
</feature>
<accession>A0A544VZT6</accession>
<keyword evidence="3" id="KW-1185">Reference proteome</keyword>
<feature type="transmembrane region" description="Helical" evidence="1">
    <location>
        <begin position="312"/>
        <end position="329"/>
    </location>
</feature>
<comment type="caution">
    <text evidence="2">The sequence shown here is derived from an EMBL/GenBank/DDBJ whole genome shotgun (WGS) entry which is preliminary data.</text>
</comment>
<evidence type="ECO:0000313" key="3">
    <source>
        <dbReference type="Proteomes" id="UP000315759"/>
    </source>
</evidence>
<sequence>MTTMTCRICAVIVPTGEFCGNCGATATPRRGDGPPWLRLSAYAAAPGEHVLRPAAISTLFPALPRHSRMAFGVALIGVMALLVGTALPMWVAALIGVVGAGLPALFLAYLKESDAVRDTSTSTLLVTALLSIIGGVAWSIATDAAAARVDDDALGLPASTLDLLVTCLAIPAGFLFLLLAPLLVVRVWRPGAREPLSGMTIGAFGAVCFVTAGSMTSLVPELLGGPIDTDGQSAADLVTGGLIQGVAVPLTAAAVAGAVGATLWFVPRRDTGHTPRWYALTSPPPSVAFGLVAYLGLGVLDFLSPASAVETVVYALLTVVALYVLRIVVHCTLLHSEPEDTEPDAVVLCPECEHVVADLPFCPCCGLAGQATSTSSRAWRRSHRPVPVTS</sequence>
<proteinExistence type="predicted"/>
<keyword evidence="1" id="KW-1133">Transmembrane helix</keyword>
<dbReference type="EMBL" id="VIFX01000020">
    <property type="protein sequence ID" value="TQR85503.1"/>
    <property type="molecule type" value="Genomic_DNA"/>
</dbReference>
<keyword evidence="1" id="KW-0472">Membrane</keyword>
<keyword evidence="1" id="KW-0812">Transmembrane</keyword>
<dbReference type="Proteomes" id="UP000315759">
    <property type="component" value="Unassembled WGS sequence"/>
</dbReference>
<dbReference type="AlphaFoldDB" id="A0A544VZT6"/>
<feature type="transmembrane region" description="Helical" evidence="1">
    <location>
        <begin position="69"/>
        <end position="87"/>
    </location>
</feature>
<organism evidence="2 3">
    <name type="scientific">Mycolicibacterium hodleri</name>
    <dbReference type="NCBI Taxonomy" id="49897"/>
    <lineage>
        <taxon>Bacteria</taxon>
        <taxon>Bacillati</taxon>
        <taxon>Actinomycetota</taxon>
        <taxon>Actinomycetes</taxon>
        <taxon>Mycobacteriales</taxon>
        <taxon>Mycobacteriaceae</taxon>
        <taxon>Mycolicibacterium</taxon>
    </lineage>
</organism>
<name>A0A544VZT6_9MYCO</name>
<evidence type="ECO:0000313" key="2">
    <source>
        <dbReference type="EMBL" id="TQR85503.1"/>
    </source>
</evidence>
<reference evidence="2 3" key="1">
    <citation type="submission" date="2018-10" db="EMBL/GenBank/DDBJ databases">
        <title>Draft genome of Mycobacterium hodleri strain B.</title>
        <authorList>
            <person name="Amande T.J."/>
            <person name="Mcgenity T.J."/>
        </authorList>
    </citation>
    <scope>NUCLEOTIDE SEQUENCE [LARGE SCALE GENOMIC DNA]</scope>
    <source>
        <strain evidence="2 3">B</strain>
    </source>
</reference>
<dbReference type="RefSeq" id="WP_142553161.1">
    <property type="nucleotide sequence ID" value="NZ_VIFX01000020.1"/>
</dbReference>
<gene>
    <name evidence="2" type="ORF">D8S82_16745</name>
</gene>
<feature type="transmembrane region" description="Helical" evidence="1">
    <location>
        <begin position="196"/>
        <end position="219"/>
    </location>
</feature>
<feature type="transmembrane region" description="Helical" evidence="1">
    <location>
        <begin position="93"/>
        <end position="110"/>
    </location>
</feature>
<protein>
    <submittedName>
        <fullName evidence="2">Zinc ribbon domain-containing protein</fullName>
    </submittedName>
</protein>
<feature type="transmembrane region" description="Helical" evidence="1">
    <location>
        <begin position="246"/>
        <end position="266"/>
    </location>
</feature>
<evidence type="ECO:0000256" key="1">
    <source>
        <dbReference type="SAM" id="Phobius"/>
    </source>
</evidence>
<feature type="transmembrane region" description="Helical" evidence="1">
    <location>
        <begin position="122"/>
        <end position="141"/>
    </location>
</feature>
<feature type="transmembrane region" description="Helical" evidence="1">
    <location>
        <begin position="287"/>
        <end position="306"/>
    </location>
</feature>